<accession>A0A6P7ZSE3</accession>
<evidence type="ECO:0000256" key="4">
    <source>
        <dbReference type="ARBA" id="ARBA00010304"/>
    </source>
</evidence>
<evidence type="ECO:0000256" key="12">
    <source>
        <dbReference type="ARBA" id="ARBA00023204"/>
    </source>
</evidence>
<keyword evidence="10" id="KW-0269">Exonuclease</keyword>
<dbReference type="KEGG" id="muo:115481918"/>
<feature type="domain" description="DNA repair metallo-beta-lactamase" evidence="18">
    <location>
        <begin position="271"/>
        <end position="308"/>
    </location>
</feature>
<dbReference type="GO" id="GO:0006303">
    <property type="term" value="P:double-strand break repair via nonhomologous end joining"/>
    <property type="evidence" value="ECO:0007669"/>
    <property type="project" value="TreeGrafter"/>
</dbReference>
<evidence type="ECO:0000256" key="16">
    <source>
        <dbReference type="ARBA" id="ARBA00042738"/>
    </source>
</evidence>
<evidence type="ECO:0000256" key="3">
    <source>
        <dbReference type="ARBA" id="ARBA00004574"/>
    </source>
</evidence>
<keyword evidence="13" id="KW-0539">Nucleus</keyword>
<dbReference type="OrthoDB" id="262529at2759"/>
<evidence type="ECO:0000256" key="17">
    <source>
        <dbReference type="SAM" id="MobiDB-lite"/>
    </source>
</evidence>
<dbReference type="AlphaFoldDB" id="A0A6P7ZSE3"/>
<dbReference type="GO" id="GO:0000781">
    <property type="term" value="C:chromosome, telomeric region"/>
    <property type="evidence" value="ECO:0007669"/>
    <property type="project" value="UniProtKB-SubCell"/>
</dbReference>
<evidence type="ECO:0000313" key="20">
    <source>
        <dbReference type="Proteomes" id="UP000515156"/>
    </source>
</evidence>
<comment type="similarity">
    <text evidence="4">Belongs to the DNA repair metallo-beta-lactamase (DRMBL) family.</text>
</comment>
<keyword evidence="8" id="KW-0227">DNA damage</keyword>
<dbReference type="InParanoid" id="A0A6P7ZSE3"/>
<evidence type="ECO:0000313" key="21">
    <source>
        <dbReference type="RefSeq" id="XP_030077246.1"/>
    </source>
</evidence>
<dbReference type="InterPro" id="IPR036866">
    <property type="entry name" value="RibonucZ/Hydroxyglut_hydro"/>
</dbReference>
<evidence type="ECO:0000259" key="18">
    <source>
        <dbReference type="Pfam" id="PF07522"/>
    </source>
</evidence>
<dbReference type="GeneID" id="115481918"/>
<dbReference type="PANTHER" id="PTHR23240:SF26">
    <property type="entry name" value="5' EXONUCLEASE APOLLO"/>
    <property type="match status" value="1"/>
</dbReference>
<protein>
    <recommendedName>
        <fullName evidence="14">5' exonuclease Apollo</fullName>
        <ecNumber evidence="5">3.5.2.6</ecNumber>
    </recommendedName>
    <alternativeName>
        <fullName evidence="15">DNA cross-link repair 1B protein</fullName>
    </alternativeName>
    <alternativeName>
        <fullName evidence="16">SNM1 homolog B</fullName>
    </alternativeName>
</protein>
<sequence length="424" mass="48807">MSGTIIPNTPIAVDFWQIKKCNHVHLFFLSHMHSDHTAGLSPKWNRPIYCSPLTAKILQLRLQVNGRWIHPLEEGVPHMLKLDNIRKETMTVTLIDANHCPGSVMFLFEGYFGTILYTGDFRYTPDMLKHPALNNRKTIDVLYLDNTNCNPDRALPSRQEATRQIVDLIRRHPEHDVMIGLYSLGKETLLRDLAVEFQTCIRVSPKRLELINLLKLKDVFILEETASSVCAVERRRRFYAVDQSEINYNSVIKWNNFYPTIAILPTGREAEKCNKNAYVIPYSDHSSFQELGKFVAALTPSSIVPIVKSYMCETYFKQHLSSPRTTLSNVTIPESVRTFMRERNRRQTVSRCFQRTTIQRVPRGVVFEPLEESFTRPMSAGTQTVNKSETLFLSQKNHLAPSSKDSALLPKKKKKNRYSTGLFK</sequence>
<evidence type="ECO:0000259" key="19">
    <source>
        <dbReference type="Pfam" id="PF12706"/>
    </source>
</evidence>
<evidence type="ECO:0000256" key="8">
    <source>
        <dbReference type="ARBA" id="ARBA00022763"/>
    </source>
</evidence>
<dbReference type="CDD" id="cd16273">
    <property type="entry name" value="SNM1A-1C-like_MBL-fold"/>
    <property type="match status" value="1"/>
</dbReference>
<dbReference type="Pfam" id="PF12706">
    <property type="entry name" value="Lactamase_B_2"/>
    <property type="match status" value="1"/>
</dbReference>
<comment type="subcellular location">
    <subcellularLocation>
        <location evidence="3">Chromosome</location>
        <location evidence="3">Telomere</location>
    </subcellularLocation>
    <subcellularLocation>
        <location evidence="2">Nucleus</location>
    </subcellularLocation>
</comment>
<evidence type="ECO:0000256" key="9">
    <source>
        <dbReference type="ARBA" id="ARBA00022801"/>
    </source>
</evidence>
<dbReference type="GO" id="GO:0036297">
    <property type="term" value="P:interstrand cross-link repair"/>
    <property type="evidence" value="ECO:0007669"/>
    <property type="project" value="TreeGrafter"/>
</dbReference>
<evidence type="ECO:0000256" key="6">
    <source>
        <dbReference type="ARBA" id="ARBA00022454"/>
    </source>
</evidence>
<evidence type="ECO:0000256" key="10">
    <source>
        <dbReference type="ARBA" id="ARBA00022839"/>
    </source>
</evidence>
<keyword evidence="9" id="KW-0378">Hydrolase</keyword>
<organism evidence="20 21">
    <name type="scientific">Microcaecilia unicolor</name>
    <dbReference type="NCBI Taxonomy" id="1415580"/>
    <lineage>
        <taxon>Eukaryota</taxon>
        <taxon>Metazoa</taxon>
        <taxon>Chordata</taxon>
        <taxon>Craniata</taxon>
        <taxon>Vertebrata</taxon>
        <taxon>Euteleostomi</taxon>
        <taxon>Amphibia</taxon>
        <taxon>Gymnophiona</taxon>
        <taxon>Siphonopidae</taxon>
        <taxon>Microcaecilia</taxon>
    </lineage>
</organism>
<feature type="region of interest" description="Disordered" evidence="17">
    <location>
        <begin position="401"/>
        <end position="424"/>
    </location>
</feature>
<dbReference type="Proteomes" id="UP000515156">
    <property type="component" value="Chromosome 12"/>
</dbReference>
<dbReference type="FunCoup" id="A0A6P7ZSE3">
    <property type="interactions" value="1701"/>
</dbReference>
<dbReference type="InterPro" id="IPR001279">
    <property type="entry name" value="Metallo-B-lactamas"/>
</dbReference>
<keyword evidence="12" id="KW-0234">DNA repair</keyword>
<dbReference type="Gene3D" id="3.40.50.12650">
    <property type="match status" value="1"/>
</dbReference>
<evidence type="ECO:0000256" key="11">
    <source>
        <dbReference type="ARBA" id="ARBA00022895"/>
    </source>
</evidence>
<evidence type="ECO:0000256" key="5">
    <source>
        <dbReference type="ARBA" id="ARBA00012865"/>
    </source>
</evidence>
<keyword evidence="6" id="KW-0158">Chromosome</keyword>
<keyword evidence="11" id="KW-0779">Telomere</keyword>
<evidence type="ECO:0000256" key="14">
    <source>
        <dbReference type="ARBA" id="ARBA00039555"/>
    </source>
</evidence>
<evidence type="ECO:0000256" key="15">
    <source>
        <dbReference type="ARBA" id="ARBA00041693"/>
    </source>
</evidence>
<dbReference type="RefSeq" id="XP_030077246.1">
    <property type="nucleotide sequence ID" value="XM_030221386.1"/>
</dbReference>
<dbReference type="PANTHER" id="PTHR23240">
    <property type="entry name" value="DNA CROSS-LINK REPAIR PROTEIN PSO2/SNM1-RELATED"/>
    <property type="match status" value="1"/>
</dbReference>
<dbReference type="GO" id="GO:0005634">
    <property type="term" value="C:nucleus"/>
    <property type="evidence" value="ECO:0007669"/>
    <property type="project" value="UniProtKB-SubCell"/>
</dbReference>
<name>A0A6P7ZSE3_9AMPH</name>
<gene>
    <name evidence="21" type="primary">LOC115481918</name>
</gene>
<reference evidence="21" key="1">
    <citation type="submission" date="2025-08" db="UniProtKB">
        <authorList>
            <consortium name="RefSeq"/>
        </authorList>
    </citation>
    <scope>IDENTIFICATION</scope>
</reference>
<dbReference type="GO" id="GO:0003684">
    <property type="term" value="F:damaged DNA binding"/>
    <property type="evidence" value="ECO:0007669"/>
    <property type="project" value="TreeGrafter"/>
</dbReference>
<dbReference type="GO" id="GO:0035312">
    <property type="term" value="F:5'-3' DNA exonuclease activity"/>
    <property type="evidence" value="ECO:0007669"/>
    <property type="project" value="TreeGrafter"/>
</dbReference>
<dbReference type="FunFam" id="3.40.50.12650:FF:000003">
    <property type="entry name" value="DNA cross-link repair 1B"/>
    <property type="match status" value="1"/>
</dbReference>
<evidence type="ECO:0000256" key="7">
    <source>
        <dbReference type="ARBA" id="ARBA00022722"/>
    </source>
</evidence>
<proteinExistence type="inferred from homology"/>
<dbReference type="InterPro" id="IPR011084">
    <property type="entry name" value="DRMBL"/>
</dbReference>
<keyword evidence="20" id="KW-1185">Reference proteome</keyword>
<feature type="domain" description="Metallo-beta-lactamase" evidence="19">
    <location>
        <begin position="20"/>
        <end position="154"/>
    </location>
</feature>
<evidence type="ECO:0000256" key="13">
    <source>
        <dbReference type="ARBA" id="ARBA00023242"/>
    </source>
</evidence>
<dbReference type="GO" id="GO:0000723">
    <property type="term" value="P:telomere maintenance"/>
    <property type="evidence" value="ECO:0007669"/>
    <property type="project" value="TreeGrafter"/>
</dbReference>
<evidence type="ECO:0000256" key="2">
    <source>
        <dbReference type="ARBA" id="ARBA00004123"/>
    </source>
</evidence>
<dbReference type="EC" id="3.5.2.6" evidence="5"/>
<keyword evidence="7" id="KW-0540">Nuclease</keyword>
<dbReference type="GO" id="GO:0008800">
    <property type="term" value="F:beta-lactamase activity"/>
    <property type="evidence" value="ECO:0007669"/>
    <property type="project" value="UniProtKB-EC"/>
</dbReference>
<dbReference type="Gene3D" id="3.60.15.10">
    <property type="entry name" value="Ribonuclease Z/Hydroxyacylglutathione hydrolase-like"/>
    <property type="match status" value="1"/>
</dbReference>
<dbReference type="Pfam" id="PF07522">
    <property type="entry name" value="DRMBL"/>
    <property type="match status" value="1"/>
</dbReference>
<evidence type="ECO:0000256" key="1">
    <source>
        <dbReference type="ARBA" id="ARBA00001526"/>
    </source>
</evidence>
<comment type="catalytic activity">
    <reaction evidence="1">
        <text>a beta-lactam + H2O = a substituted beta-amino acid</text>
        <dbReference type="Rhea" id="RHEA:20401"/>
        <dbReference type="ChEBI" id="CHEBI:15377"/>
        <dbReference type="ChEBI" id="CHEBI:35627"/>
        <dbReference type="ChEBI" id="CHEBI:140347"/>
        <dbReference type="EC" id="3.5.2.6"/>
    </reaction>
</comment>
<dbReference type="SUPFAM" id="SSF56281">
    <property type="entry name" value="Metallo-hydrolase/oxidoreductase"/>
    <property type="match status" value="1"/>
</dbReference>